<keyword evidence="2" id="KW-1185">Reference proteome</keyword>
<dbReference type="Proteomes" id="UP000706525">
    <property type="component" value="Unassembled WGS sequence"/>
</dbReference>
<dbReference type="RefSeq" id="WP_223994280.1">
    <property type="nucleotide sequence ID" value="NZ_CAJZAG010000012.1"/>
</dbReference>
<evidence type="ECO:0000313" key="2">
    <source>
        <dbReference type="Proteomes" id="UP000706525"/>
    </source>
</evidence>
<comment type="caution">
    <text evidence="1">The sequence shown here is derived from an EMBL/GenBank/DDBJ whole genome shotgun (WGS) entry which is preliminary data.</text>
</comment>
<name>A0ABN7ZJJ4_9BURK</name>
<evidence type="ECO:0000313" key="1">
    <source>
        <dbReference type="EMBL" id="CAG9184387.1"/>
    </source>
</evidence>
<dbReference type="EMBL" id="CAJZAG010000012">
    <property type="protein sequence ID" value="CAG9184387.1"/>
    <property type="molecule type" value="Genomic_DNA"/>
</dbReference>
<reference evidence="1 2" key="1">
    <citation type="submission" date="2021-08" db="EMBL/GenBank/DDBJ databases">
        <authorList>
            <person name="Peeters C."/>
        </authorList>
    </citation>
    <scope>NUCLEOTIDE SEQUENCE [LARGE SCALE GENOMIC DNA]</scope>
    <source>
        <strain evidence="1 2">LMG 32289</strain>
    </source>
</reference>
<organism evidence="1 2">
    <name type="scientific">Cupriavidus pampae</name>
    <dbReference type="NCBI Taxonomy" id="659251"/>
    <lineage>
        <taxon>Bacteria</taxon>
        <taxon>Pseudomonadati</taxon>
        <taxon>Pseudomonadota</taxon>
        <taxon>Betaproteobacteria</taxon>
        <taxon>Burkholderiales</taxon>
        <taxon>Burkholderiaceae</taxon>
        <taxon>Cupriavidus</taxon>
    </lineage>
</organism>
<accession>A0ABN7ZJJ4</accession>
<proteinExistence type="predicted"/>
<gene>
    <name evidence="1" type="ORF">LMG32289_05603</name>
</gene>
<sequence>MYMDTKKTLISRARELLAVVDFAKWIDSCDASGAKQMEYPFSGVALDASLSDLFALAHDNVGWMLAMHAKEGQWLAHLPLHSAYLGFGEGLVLVTDAFTMLEEEVPAIAVQIFVPKVSLVELLGAQTLLGFGLGTDVPGEAAPAVQRVNRLVPLYTPERYEAERRVTTPVTSRRLFAR</sequence>
<protein>
    <submittedName>
        <fullName evidence="1">Uncharacterized protein</fullName>
    </submittedName>
</protein>